<dbReference type="KEGG" id="sjv:SJAV_08350"/>
<proteinExistence type="predicted"/>
<accession>A0AAT9GQH9</accession>
<reference evidence="1" key="1">
    <citation type="submission" date="2024-03" db="EMBL/GenBank/DDBJ databases">
        <title>Complete genome sequence of Sulfurisphaera javensis strain KD-1.</title>
        <authorList>
            <person name="Sakai H."/>
            <person name="Nur N."/>
            <person name="Suwanto A."/>
            <person name="Kurosawa N."/>
        </authorList>
    </citation>
    <scope>NUCLEOTIDE SEQUENCE</scope>
    <source>
        <strain evidence="1">KD-1</strain>
    </source>
</reference>
<dbReference type="AlphaFoldDB" id="A0AAT9GQH9"/>
<dbReference type="RefSeq" id="WP_369611080.1">
    <property type="nucleotide sequence ID" value="NZ_AP031322.1"/>
</dbReference>
<protein>
    <recommendedName>
        <fullName evidence="2">PqqD family protein</fullName>
    </recommendedName>
</protein>
<sequence>MRRKKAIDFILRPIYQTKDIQGYNCELIKTEKGFVQLLWKKENGKLILRYSPTTCLTQKVALEALCEWIENGEVNNYEEAIKKLKSIKGYIVTEDVKELTKEIFYLLKHL</sequence>
<evidence type="ECO:0008006" key="2">
    <source>
        <dbReference type="Google" id="ProtNLM"/>
    </source>
</evidence>
<dbReference type="EMBL" id="AP031322">
    <property type="protein sequence ID" value="BFH72891.1"/>
    <property type="molecule type" value="Genomic_DNA"/>
</dbReference>
<gene>
    <name evidence="1" type="ORF">SJAV_08350</name>
</gene>
<evidence type="ECO:0000313" key="1">
    <source>
        <dbReference type="EMBL" id="BFH72891.1"/>
    </source>
</evidence>
<name>A0AAT9GQH9_9CREN</name>
<dbReference type="GeneID" id="92353765"/>
<organism evidence="1">
    <name type="scientific">Sulfurisphaera javensis</name>
    <dbReference type="NCBI Taxonomy" id="2049879"/>
    <lineage>
        <taxon>Archaea</taxon>
        <taxon>Thermoproteota</taxon>
        <taxon>Thermoprotei</taxon>
        <taxon>Sulfolobales</taxon>
        <taxon>Sulfolobaceae</taxon>
        <taxon>Sulfurisphaera</taxon>
    </lineage>
</organism>